<dbReference type="GO" id="GO:0008408">
    <property type="term" value="F:3'-5' exonuclease activity"/>
    <property type="evidence" value="ECO:0007669"/>
    <property type="project" value="TreeGrafter"/>
</dbReference>
<evidence type="ECO:0000256" key="4">
    <source>
        <dbReference type="SAM" id="MobiDB-lite"/>
    </source>
</evidence>
<protein>
    <submittedName>
        <fullName evidence="6">3'-5' exonuclease</fullName>
    </submittedName>
</protein>
<evidence type="ECO:0000256" key="2">
    <source>
        <dbReference type="ARBA" id="ARBA00022801"/>
    </source>
</evidence>
<evidence type="ECO:0000259" key="5">
    <source>
        <dbReference type="SMART" id="SM00479"/>
    </source>
</evidence>
<dbReference type="PANTHER" id="PTHR30231:SF4">
    <property type="entry name" value="PROTEIN NEN2"/>
    <property type="match status" value="1"/>
</dbReference>
<evidence type="ECO:0000256" key="1">
    <source>
        <dbReference type="ARBA" id="ARBA00022722"/>
    </source>
</evidence>
<keyword evidence="3 6" id="KW-0269">Exonuclease</keyword>
<dbReference type="EMBL" id="SDWU01000009">
    <property type="protein sequence ID" value="RYC02408.1"/>
    <property type="molecule type" value="Genomic_DNA"/>
</dbReference>
<dbReference type="OrthoDB" id="190275at2"/>
<dbReference type="AlphaFoldDB" id="A0A4Q2SBS4"/>
<reference evidence="6 7" key="1">
    <citation type="submission" date="2019-01" db="EMBL/GenBank/DDBJ databases">
        <title>Novel species of Nocardioides.</title>
        <authorList>
            <person name="Liu Q."/>
            <person name="Xin Y.-H."/>
        </authorList>
    </citation>
    <scope>NUCLEOTIDE SEQUENCE [LARGE SCALE GENOMIC DNA]</scope>
    <source>
        <strain evidence="6 7">CGMCC 4.6875</strain>
    </source>
</reference>
<name>A0A4Q2SBS4_9ACTN</name>
<comment type="caution">
    <text evidence="6">The sequence shown here is derived from an EMBL/GenBank/DDBJ whole genome shotgun (WGS) entry which is preliminary data.</text>
</comment>
<organism evidence="6 7">
    <name type="scientific">Nocardioides ganghwensis</name>
    <dbReference type="NCBI Taxonomy" id="252230"/>
    <lineage>
        <taxon>Bacteria</taxon>
        <taxon>Bacillati</taxon>
        <taxon>Actinomycetota</taxon>
        <taxon>Actinomycetes</taxon>
        <taxon>Propionibacteriales</taxon>
        <taxon>Nocardioidaceae</taxon>
        <taxon>Nocardioides</taxon>
    </lineage>
</organism>
<dbReference type="GO" id="GO:0003676">
    <property type="term" value="F:nucleic acid binding"/>
    <property type="evidence" value="ECO:0007669"/>
    <property type="project" value="InterPro"/>
</dbReference>
<dbReference type="Gene3D" id="3.30.420.10">
    <property type="entry name" value="Ribonuclease H-like superfamily/Ribonuclease H"/>
    <property type="match status" value="1"/>
</dbReference>
<dbReference type="SMART" id="SM00479">
    <property type="entry name" value="EXOIII"/>
    <property type="match status" value="1"/>
</dbReference>
<keyword evidence="1" id="KW-0540">Nuclease</keyword>
<gene>
    <name evidence="6" type="ORF">EUA07_09580</name>
</gene>
<dbReference type="InterPro" id="IPR012337">
    <property type="entry name" value="RNaseH-like_sf"/>
</dbReference>
<dbReference type="SUPFAM" id="SSF53098">
    <property type="entry name" value="Ribonuclease H-like"/>
    <property type="match status" value="1"/>
</dbReference>
<dbReference type="CDD" id="cd06127">
    <property type="entry name" value="DEDDh"/>
    <property type="match status" value="1"/>
</dbReference>
<accession>A0A4Q2SBS4</accession>
<evidence type="ECO:0000313" key="6">
    <source>
        <dbReference type="EMBL" id="RYC02408.1"/>
    </source>
</evidence>
<dbReference type="InterPro" id="IPR036397">
    <property type="entry name" value="RNaseH_sf"/>
</dbReference>
<dbReference type="Pfam" id="PF00929">
    <property type="entry name" value="RNase_T"/>
    <property type="match status" value="1"/>
</dbReference>
<feature type="domain" description="Exonuclease" evidence="5">
    <location>
        <begin position="52"/>
        <end position="223"/>
    </location>
</feature>
<dbReference type="GO" id="GO:0005829">
    <property type="term" value="C:cytosol"/>
    <property type="evidence" value="ECO:0007669"/>
    <property type="project" value="TreeGrafter"/>
</dbReference>
<sequence>MGRPVDAQPLRAAPPEGGVRRDPVRPGRHRAALPRPRADVTPDDGTRLDRLSLLAVDLETTGLSPAHDEVLAVGWVPVDGLRIDLSGGRRRVVRHDDPGDAVTIHGLTHDDLEEGRPLAEVLAELRSALSGRVLLAHHAPFELAFLGAAFRAVGERPVLPPAVCTLDLQRRLLVRHGEVRPGDLRLWRARERHGLPVTTAHDALGDALACAELYLAQTAELGASGPLSLRDVRRREPWIDRLRSWLRGRR</sequence>
<proteinExistence type="predicted"/>
<keyword evidence="7" id="KW-1185">Reference proteome</keyword>
<dbReference type="InterPro" id="IPR013520">
    <property type="entry name" value="Ribonucl_H"/>
</dbReference>
<dbReference type="PANTHER" id="PTHR30231">
    <property type="entry name" value="DNA POLYMERASE III SUBUNIT EPSILON"/>
    <property type="match status" value="1"/>
</dbReference>
<feature type="region of interest" description="Disordered" evidence="4">
    <location>
        <begin position="1"/>
        <end position="44"/>
    </location>
</feature>
<evidence type="ECO:0000256" key="3">
    <source>
        <dbReference type="ARBA" id="ARBA00022839"/>
    </source>
</evidence>
<dbReference type="Proteomes" id="UP000293291">
    <property type="component" value="Unassembled WGS sequence"/>
</dbReference>
<evidence type="ECO:0000313" key="7">
    <source>
        <dbReference type="Proteomes" id="UP000293291"/>
    </source>
</evidence>
<keyword evidence="2" id="KW-0378">Hydrolase</keyword>